<accession>A0ABQ1FHN9</accession>
<feature type="signal peptide" evidence="1">
    <location>
        <begin position="1"/>
        <end position="25"/>
    </location>
</feature>
<dbReference type="PROSITE" id="PS51257">
    <property type="entry name" value="PROKAR_LIPOPROTEIN"/>
    <property type="match status" value="1"/>
</dbReference>
<proteinExistence type="predicted"/>
<organism evidence="2 3">
    <name type="scientific">Blastomonas marina</name>
    <dbReference type="NCBI Taxonomy" id="1867408"/>
    <lineage>
        <taxon>Bacteria</taxon>
        <taxon>Pseudomonadati</taxon>
        <taxon>Pseudomonadota</taxon>
        <taxon>Alphaproteobacteria</taxon>
        <taxon>Sphingomonadales</taxon>
        <taxon>Sphingomonadaceae</taxon>
        <taxon>Blastomonas</taxon>
    </lineage>
</organism>
<feature type="chain" id="PRO_5045472380" description="Lipoprotein" evidence="1">
    <location>
        <begin position="26"/>
        <end position="280"/>
    </location>
</feature>
<keyword evidence="1" id="KW-0732">Signal</keyword>
<dbReference type="RefSeq" id="WP_188642779.1">
    <property type="nucleotide sequence ID" value="NZ_BMID01000001.1"/>
</dbReference>
<name>A0ABQ1FHN9_9SPHN</name>
<evidence type="ECO:0000256" key="1">
    <source>
        <dbReference type="SAM" id="SignalP"/>
    </source>
</evidence>
<keyword evidence="3" id="KW-1185">Reference proteome</keyword>
<reference evidence="3" key="1">
    <citation type="journal article" date="2019" name="Int. J. Syst. Evol. Microbiol.">
        <title>The Global Catalogue of Microorganisms (GCM) 10K type strain sequencing project: providing services to taxonomists for standard genome sequencing and annotation.</title>
        <authorList>
            <consortium name="The Broad Institute Genomics Platform"/>
            <consortium name="The Broad Institute Genome Sequencing Center for Infectious Disease"/>
            <person name="Wu L."/>
            <person name="Ma J."/>
        </authorList>
    </citation>
    <scope>NUCLEOTIDE SEQUENCE [LARGE SCALE GENOMIC DNA]</scope>
    <source>
        <strain evidence="3">CGMCC 1.15297</strain>
    </source>
</reference>
<evidence type="ECO:0000313" key="3">
    <source>
        <dbReference type="Proteomes" id="UP000603317"/>
    </source>
</evidence>
<gene>
    <name evidence="2" type="ORF">GCM10010923_22520</name>
</gene>
<dbReference type="Proteomes" id="UP000603317">
    <property type="component" value="Unassembled WGS sequence"/>
</dbReference>
<protein>
    <recommendedName>
        <fullName evidence="4">Lipoprotein</fullName>
    </recommendedName>
</protein>
<comment type="caution">
    <text evidence="2">The sequence shown here is derived from an EMBL/GenBank/DDBJ whole genome shotgun (WGS) entry which is preliminary data.</text>
</comment>
<evidence type="ECO:0008006" key="4">
    <source>
        <dbReference type="Google" id="ProtNLM"/>
    </source>
</evidence>
<dbReference type="EMBL" id="BMID01000001">
    <property type="protein sequence ID" value="GGA11376.1"/>
    <property type="molecule type" value="Genomic_DNA"/>
</dbReference>
<evidence type="ECO:0000313" key="2">
    <source>
        <dbReference type="EMBL" id="GGA11376.1"/>
    </source>
</evidence>
<sequence>MKQALLAPIALAASACSGVPFVSEAAAEEAPARTDLTYADIVALAESAPIVIEVRPTEAIELEPERTPGLAPGMARLYVEADTLQLLGARSPIGATVKYLVDLPRDAKGKPPRIEKTRQLLFARAVPRRPGELQLVAPDAQFPSADPMLVPATINILQELAADDAPPVVTGVRETIHVPGNLAGEGETQIFLEAGGESAAITVRRRPNQPRRWGVSFTELVADVNNPPRRETLVWYRLACALPDTLPRANDLSATRADSQKAAEDYAFVMEQLGSCNRTR</sequence>